<evidence type="ECO:0000313" key="5">
    <source>
        <dbReference type="EMBL" id="SOS75750.1"/>
    </source>
</evidence>
<evidence type="ECO:0000256" key="3">
    <source>
        <dbReference type="ARBA" id="ARBA00022840"/>
    </source>
</evidence>
<dbReference type="Gene3D" id="3.40.50.300">
    <property type="entry name" value="P-loop containing nucleotide triphosphate hydrolases"/>
    <property type="match status" value="1"/>
</dbReference>
<dbReference type="GO" id="GO:0016887">
    <property type="term" value="F:ATP hydrolysis activity"/>
    <property type="evidence" value="ECO:0007669"/>
    <property type="project" value="InterPro"/>
</dbReference>
<evidence type="ECO:0000313" key="6">
    <source>
        <dbReference type="Proteomes" id="UP000234211"/>
    </source>
</evidence>
<keyword evidence="3 5" id="KW-0067">ATP-binding</keyword>
<dbReference type="EC" id="3.6.3.36" evidence="5"/>
<organism evidence="5 6">
    <name type="scientific">Tenacibaculum piscium</name>
    <dbReference type="NCBI Taxonomy" id="1458515"/>
    <lineage>
        <taxon>Bacteria</taxon>
        <taxon>Pseudomonadati</taxon>
        <taxon>Bacteroidota</taxon>
        <taxon>Flavobacteriia</taxon>
        <taxon>Flavobacteriales</taxon>
        <taxon>Flavobacteriaceae</taxon>
        <taxon>Tenacibaculum</taxon>
    </lineage>
</organism>
<reference evidence="6" key="1">
    <citation type="submission" date="2017-11" db="EMBL/GenBank/DDBJ databases">
        <authorList>
            <person name="Duchaud E."/>
        </authorList>
    </citation>
    <scope>NUCLEOTIDE SEQUENCE [LARGE SCALE GENOMIC DNA]</scope>
    <source>
        <strain evidence="6">Tenacibaculum sp. TNO020</strain>
    </source>
</reference>
<dbReference type="PROSITE" id="PS00211">
    <property type="entry name" value="ABC_TRANSPORTER_1"/>
    <property type="match status" value="1"/>
</dbReference>
<sequence>MSLLFTDNEQAANLIELRNIEQSYNNGKTKIIQNLDLLIEDKPMQGQFAVILGMSGCGKSTLLRYIAGLQQPTSGSVLVKGQPVSKQNRVSMVFQQYSSLPWMTVLDNVGLALKFEGISKKERDERAMEMIQLVGLDGHEKKYAQYPNLSGGQLQRIAIARSLMSNPEILLMDEPFGALDVKTRLQMQDLLINIWEKFSPTILFVTHDIQEAVYLADDIYIMKHAPSNFVKHINVDLPFQRNRETKRLPHFDELVHQVEDAMMAIDSGN</sequence>
<evidence type="ECO:0000256" key="2">
    <source>
        <dbReference type="ARBA" id="ARBA00022741"/>
    </source>
</evidence>
<dbReference type="SMART" id="SM00382">
    <property type="entry name" value="AAA"/>
    <property type="match status" value="1"/>
</dbReference>
<dbReference type="AlphaFoldDB" id="A0A2H1YK18"/>
<dbReference type="PANTHER" id="PTHR42788:SF13">
    <property type="entry name" value="ALIPHATIC SULFONATES IMPORT ATP-BINDING PROTEIN SSUB"/>
    <property type="match status" value="1"/>
</dbReference>
<dbReference type="RefSeq" id="WP_101918380.1">
    <property type="nucleotide sequence ID" value="NZ_OENF01000042.1"/>
</dbReference>
<proteinExistence type="predicted"/>
<keyword evidence="6" id="KW-1185">Reference proteome</keyword>
<evidence type="ECO:0000256" key="1">
    <source>
        <dbReference type="ARBA" id="ARBA00022448"/>
    </source>
</evidence>
<dbReference type="OrthoDB" id="1414429at2"/>
<dbReference type="PANTHER" id="PTHR42788">
    <property type="entry name" value="TAURINE IMPORT ATP-BINDING PROTEIN-RELATED"/>
    <property type="match status" value="1"/>
</dbReference>
<dbReference type="Proteomes" id="UP000234211">
    <property type="component" value="Unassembled WGS sequence"/>
</dbReference>
<dbReference type="EMBL" id="OENF01000042">
    <property type="protein sequence ID" value="SOS75750.1"/>
    <property type="molecule type" value="Genomic_DNA"/>
</dbReference>
<dbReference type="InterPro" id="IPR050166">
    <property type="entry name" value="ABC_transporter_ATP-bind"/>
</dbReference>
<dbReference type="GO" id="GO:0005524">
    <property type="term" value="F:ATP binding"/>
    <property type="evidence" value="ECO:0007669"/>
    <property type="project" value="UniProtKB-KW"/>
</dbReference>
<dbReference type="Pfam" id="PF00005">
    <property type="entry name" value="ABC_tran"/>
    <property type="match status" value="1"/>
</dbReference>
<dbReference type="SUPFAM" id="SSF52540">
    <property type="entry name" value="P-loop containing nucleoside triphosphate hydrolases"/>
    <property type="match status" value="1"/>
</dbReference>
<dbReference type="CDD" id="cd03293">
    <property type="entry name" value="ABC_NrtD_SsuB_transporters"/>
    <property type="match status" value="1"/>
</dbReference>
<dbReference type="PROSITE" id="PS50893">
    <property type="entry name" value="ABC_TRANSPORTER_2"/>
    <property type="match status" value="1"/>
</dbReference>
<feature type="domain" description="ABC transporter" evidence="4">
    <location>
        <begin position="15"/>
        <end position="249"/>
    </location>
</feature>
<keyword evidence="1" id="KW-0813">Transport</keyword>
<dbReference type="InterPro" id="IPR003593">
    <property type="entry name" value="AAA+_ATPase"/>
</dbReference>
<keyword evidence="2" id="KW-0547">Nucleotide-binding</keyword>
<dbReference type="InterPro" id="IPR017871">
    <property type="entry name" value="ABC_transporter-like_CS"/>
</dbReference>
<dbReference type="InterPro" id="IPR027417">
    <property type="entry name" value="P-loop_NTPase"/>
</dbReference>
<keyword evidence="5" id="KW-0378">Hydrolase</keyword>
<name>A0A2H1YK18_9FLAO</name>
<protein>
    <submittedName>
        <fullName evidence="5">Taurine import ATP-binding protein TauB</fullName>
        <ecNumber evidence="5">3.6.3.36</ecNumber>
    </submittedName>
</protein>
<evidence type="ECO:0000259" key="4">
    <source>
        <dbReference type="PROSITE" id="PS50893"/>
    </source>
</evidence>
<accession>A0A2H1YK18</accession>
<dbReference type="InterPro" id="IPR003439">
    <property type="entry name" value="ABC_transporter-like_ATP-bd"/>
</dbReference>
<gene>
    <name evidence="5" type="primary">tauB</name>
    <name evidence="5" type="ORF">TNO020_70057</name>
</gene>